<proteinExistence type="predicted"/>
<feature type="transmembrane region" description="Helical" evidence="1">
    <location>
        <begin position="30"/>
        <end position="53"/>
    </location>
</feature>
<feature type="chain" id="PRO_5013957505" evidence="2">
    <location>
        <begin position="21"/>
        <end position="183"/>
    </location>
</feature>
<feature type="non-terminal residue" evidence="3">
    <location>
        <position position="183"/>
    </location>
</feature>
<accession>A0A2H1W244</accession>
<keyword evidence="1" id="KW-1133">Transmembrane helix</keyword>
<dbReference type="EMBL" id="ODYU01005854">
    <property type="protein sequence ID" value="SOQ47151.1"/>
    <property type="molecule type" value="Genomic_DNA"/>
</dbReference>
<name>A0A2H1W244_SPOFR</name>
<evidence type="ECO:0000256" key="1">
    <source>
        <dbReference type="SAM" id="Phobius"/>
    </source>
</evidence>
<evidence type="ECO:0000256" key="2">
    <source>
        <dbReference type="SAM" id="SignalP"/>
    </source>
</evidence>
<feature type="signal peptide" evidence="2">
    <location>
        <begin position="1"/>
        <end position="20"/>
    </location>
</feature>
<organism evidence="3">
    <name type="scientific">Spodoptera frugiperda</name>
    <name type="common">Fall armyworm</name>
    <dbReference type="NCBI Taxonomy" id="7108"/>
    <lineage>
        <taxon>Eukaryota</taxon>
        <taxon>Metazoa</taxon>
        <taxon>Ecdysozoa</taxon>
        <taxon>Arthropoda</taxon>
        <taxon>Hexapoda</taxon>
        <taxon>Insecta</taxon>
        <taxon>Pterygota</taxon>
        <taxon>Neoptera</taxon>
        <taxon>Endopterygota</taxon>
        <taxon>Lepidoptera</taxon>
        <taxon>Glossata</taxon>
        <taxon>Ditrysia</taxon>
        <taxon>Noctuoidea</taxon>
        <taxon>Noctuidae</taxon>
        <taxon>Amphipyrinae</taxon>
        <taxon>Spodoptera</taxon>
    </lineage>
</organism>
<dbReference type="AlphaFoldDB" id="A0A2H1W244"/>
<protein>
    <submittedName>
        <fullName evidence="3">SFRICE_006006</fullName>
    </submittedName>
</protein>
<evidence type="ECO:0000313" key="3">
    <source>
        <dbReference type="EMBL" id="SOQ47151.1"/>
    </source>
</evidence>
<keyword evidence="1" id="KW-0472">Membrane</keyword>
<sequence length="183" mass="20015">MGVFINLLLFVTVFVPCVFGQEAATCYGAGSVAGAAIGAFIAAILLVAAAYYLRKLYWKSRKDRQEIDFFERGGGNHPMASPALVKREGVSNHPVPTPALSPVGSKIKSPGKQAKLLAEASNNIIKGKCVCLSVNHAESTERNLINFVTIQRDNRRVVCRRMLLMNMSLQHGLKLVEFLVKQL</sequence>
<keyword evidence="1" id="KW-0812">Transmembrane</keyword>
<keyword evidence="2" id="KW-0732">Signal</keyword>
<reference evidence="3" key="1">
    <citation type="submission" date="2016-07" db="EMBL/GenBank/DDBJ databases">
        <authorList>
            <person name="Bretaudeau A."/>
        </authorList>
    </citation>
    <scope>NUCLEOTIDE SEQUENCE</scope>
    <source>
        <strain evidence="3">Rice</strain>
        <tissue evidence="3">Whole body</tissue>
    </source>
</reference>
<gene>
    <name evidence="3" type="ORF">SFRICE_006006</name>
</gene>